<evidence type="ECO:0000313" key="2">
    <source>
        <dbReference type="Proteomes" id="UP000055048"/>
    </source>
</evidence>
<gene>
    <name evidence="1" type="ORF">T05_6939</name>
</gene>
<accession>A0A0V0UEN2</accession>
<proteinExistence type="predicted"/>
<evidence type="ECO:0000313" key="1">
    <source>
        <dbReference type="EMBL" id="KRX49902.1"/>
    </source>
</evidence>
<sequence>MDNIHKIPGIVGEDIKSKCDKLTFTYKNEKHSRSLKRKNCNEYGVCGLLQICTSDLRVLYCLKIRDLLITDTGVNEKYTMKQEVKCCWA</sequence>
<dbReference type="AlphaFoldDB" id="A0A0V0UEN2"/>
<protein>
    <submittedName>
        <fullName evidence="1">Uncharacterized protein</fullName>
    </submittedName>
</protein>
<reference evidence="1 2" key="1">
    <citation type="submission" date="2015-01" db="EMBL/GenBank/DDBJ databases">
        <title>Evolution of Trichinella species and genotypes.</title>
        <authorList>
            <person name="Korhonen P.K."/>
            <person name="Edoardo P."/>
            <person name="Giuseppe L.R."/>
            <person name="Gasser R.B."/>
        </authorList>
    </citation>
    <scope>NUCLEOTIDE SEQUENCE [LARGE SCALE GENOMIC DNA]</scope>
    <source>
        <strain evidence="1">ISS417</strain>
    </source>
</reference>
<keyword evidence="2" id="KW-1185">Reference proteome</keyword>
<dbReference type="EMBL" id="JYDJ01000011">
    <property type="protein sequence ID" value="KRX49902.1"/>
    <property type="molecule type" value="Genomic_DNA"/>
</dbReference>
<comment type="caution">
    <text evidence="1">The sequence shown here is derived from an EMBL/GenBank/DDBJ whole genome shotgun (WGS) entry which is preliminary data.</text>
</comment>
<organism evidence="1 2">
    <name type="scientific">Trichinella murrelli</name>
    <dbReference type="NCBI Taxonomy" id="144512"/>
    <lineage>
        <taxon>Eukaryota</taxon>
        <taxon>Metazoa</taxon>
        <taxon>Ecdysozoa</taxon>
        <taxon>Nematoda</taxon>
        <taxon>Enoplea</taxon>
        <taxon>Dorylaimia</taxon>
        <taxon>Trichinellida</taxon>
        <taxon>Trichinellidae</taxon>
        <taxon>Trichinella</taxon>
    </lineage>
</organism>
<name>A0A0V0UEN2_9BILA</name>
<dbReference type="Proteomes" id="UP000055048">
    <property type="component" value="Unassembled WGS sequence"/>
</dbReference>